<sequence>MQRKTLLMAVLGSALLVSAGVAGALALGSGSAAASQPDQSGKSITVSANGQVEATPDQAIVRVAVTATGDDSTAVREELASGAESLRSALEDYGIASEDIRTAHYDIREERERTPEGTETRGYRGVHAFEITLADTEAAGEVIDLAVENGADTVNGVSFTLSEEKREELHNEALTKAMENARNRADTLAAAGSVSVTGVHTIVSADTNYRGYRVEAAYASAGGDAGTSIQSGPVTVTADVRVTYNATAA</sequence>
<name>A0ABD5NGB9_9EURY</name>
<protein>
    <submittedName>
        <fullName evidence="2">SIMPL domain-containing protein</fullName>
    </submittedName>
</protein>
<dbReference type="EMBL" id="JBHRWN010000002">
    <property type="protein sequence ID" value="MFC3478085.1"/>
    <property type="molecule type" value="Genomic_DNA"/>
</dbReference>
<comment type="caution">
    <text evidence="2">The sequence shown here is derived from an EMBL/GenBank/DDBJ whole genome shotgun (WGS) entry which is preliminary data.</text>
</comment>
<reference evidence="2 3" key="1">
    <citation type="journal article" date="2019" name="Int. J. Syst. Evol. Microbiol.">
        <title>The Global Catalogue of Microorganisms (GCM) 10K type strain sequencing project: providing services to taxonomists for standard genome sequencing and annotation.</title>
        <authorList>
            <consortium name="The Broad Institute Genomics Platform"/>
            <consortium name="The Broad Institute Genome Sequencing Center for Infectious Disease"/>
            <person name="Wu L."/>
            <person name="Ma J."/>
        </authorList>
    </citation>
    <scope>NUCLEOTIDE SEQUENCE [LARGE SCALE GENOMIC DNA]</scope>
    <source>
        <strain evidence="2 3">CGMCC 1.12562</strain>
    </source>
</reference>
<evidence type="ECO:0000313" key="2">
    <source>
        <dbReference type="EMBL" id="MFC3478085.1"/>
    </source>
</evidence>
<proteinExistence type="predicted"/>
<organism evidence="2 3">
    <name type="scientific">Halobacterium litoreum</name>
    <dbReference type="NCBI Taxonomy" id="2039234"/>
    <lineage>
        <taxon>Archaea</taxon>
        <taxon>Methanobacteriati</taxon>
        <taxon>Methanobacteriota</taxon>
        <taxon>Stenosarchaea group</taxon>
        <taxon>Halobacteria</taxon>
        <taxon>Halobacteriales</taxon>
        <taxon>Halobacteriaceae</taxon>
        <taxon>Halobacterium</taxon>
    </lineage>
</organism>
<dbReference type="Gene3D" id="3.30.110.170">
    <property type="entry name" value="Protein of unknown function (DUF541), domain 1"/>
    <property type="match status" value="1"/>
</dbReference>
<evidence type="ECO:0000313" key="3">
    <source>
        <dbReference type="Proteomes" id="UP001595660"/>
    </source>
</evidence>
<dbReference type="InterPro" id="IPR007497">
    <property type="entry name" value="SIMPL/DUF541"/>
</dbReference>
<dbReference type="RefSeq" id="WP_232570797.1">
    <property type="nucleotide sequence ID" value="NZ_CP089466.1"/>
</dbReference>
<dbReference type="Proteomes" id="UP001595660">
    <property type="component" value="Unassembled WGS sequence"/>
</dbReference>
<dbReference type="GeneID" id="69118913"/>
<dbReference type="PANTHER" id="PTHR34387">
    <property type="entry name" value="SLR1258 PROTEIN"/>
    <property type="match status" value="1"/>
</dbReference>
<evidence type="ECO:0000256" key="1">
    <source>
        <dbReference type="SAM" id="Coils"/>
    </source>
</evidence>
<dbReference type="Pfam" id="PF04402">
    <property type="entry name" value="SIMPL"/>
    <property type="match status" value="1"/>
</dbReference>
<accession>A0ABD5NGB9</accession>
<dbReference type="InterPro" id="IPR052022">
    <property type="entry name" value="26kDa_periplasmic_antigen"/>
</dbReference>
<gene>
    <name evidence="2" type="ORF">ACFOKC_10160</name>
</gene>
<keyword evidence="3" id="KW-1185">Reference proteome</keyword>
<feature type="coiled-coil region" evidence="1">
    <location>
        <begin position="164"/>
        <end position="191"/>
    </location>
</feature>
<dbReference type="AlphaFoldDB" id="A0ABD5NGB9"/>
<dbReference type="Gene3D" id="3.30.70.2970">
    <property type="entry name" value="Protein of unknown function (DUF541), domain 2"/>
    <property type="match status" value="1"/>
</dbReference>
<dbReference type="PANTHER" id="PTHR34387:SF2">
    <property type="entry name" value="SLR1258 PROTEIN"/>
    <property type="match status" value="1"/>
</dbReference>
<keyword evidence="1" id="KW-0175">Coiled coil</keyword>